<organism evidence="1 2">
    <name type="scientific">Streptomyces camponoticapitis</name>
    <dbReference type="NCBI Taxonomy" id="1616125"/>
    <lineage>
        <taxon>Bacteria</taxon>
        <taxon>Bacillati</taxon>
        <taxon>Actinomycetota</taxon>
        <taxon>Actinomycetes</taxon>
        <taxon>Kitasatosporales</taxon>
        <taxon>Streptomycetaceae</taxon>
        <taxon>Streptomyces</taxon>
    </lineage>
</organism>
<dbReference type="EMBL" id="BMMV01000038">
    <property type="protein sequence ID" value="GGK29303.1"/>
    <property type="molecule type" value="Genomic_DNA"/>
</dbReference>
<evidence type="ECO:0000313" key="1">
    <source>
        <dbReference type="EMBL" id="GGK29303.1"/>
    </source>
</evidence>
<reference evidence="2" key="1">
    <citation type="journal article" date="2019" name="Int. J. Syst. Evol. Microbiol.">
        <title>The Global Catalogue of Microorganisms (GCM) 10K type strain sequencing project: providing services to taxonomists for standard genome sequencing and annotation.</title>
        <authorList>
            <consortium name="The Broad Institute Genomics Platform"/>
            <consortium name="The Broad Institute Genome Sequencing Center for Infectious Disease"/>
            <person name="Wu L."/>
            <person name="Ma J."/>
        </authorList>
    </citation>
    <scope>NUCLEOTIDE SEQUENCE [LARGE SCALE GENOMIC DNA]</scope>
    <source>
        <strain evidence="2">CGMCC 4.7275</strain>
    </source>
</reference>
<sequence length="87" mass="9696">MIILDANILKSTSLRSPAADMLRAIRAAKVERVAAPWIVMEEIAAQQVLSYQGKHDATLEAVNTLRRATPWADIVLPKRSFQLVSLR</sequence>
<evidence type="ECO:0000313" key="2">
    <source>
        <dbReference type="Proteomes" id="UP000660265"/>
    </source>
</evidence>
<gene>
    <name evidence="1" type="ORF">GCM10011583_71500</name>
</gene>
<keyword evidence="2" id="KW-1185">Reference proteome</keyword>
<comment type="caution">
    <text evidence="1">The sequence shown here is derived from an EMBL/GenBank/DDBJ whole genome shotgun (WGS) entry which is preliminary data.</text>
</comment>
<accession>A0ABQ2EW56</accession>
<dbReference type="Proteomes" id="UP000660265">
    <property type="component" value="Unassembled WGS sequence"/>
</dbReference>
<protein>
    <recommendedName>
        <fullName evidence="3">PIN domain-containing protein</fullName>
    </recommendedName>
</protein>
<name>A0ABQ2EW56_9ACTN</name>
<evidence type="ECO:0008006" key="3">
    <source>
        <dbReference type="Google" id="ProtNLM"/>
    </source>
</evidence>
<proteinExistence type="predicted"/>
<dbReference type="RefSeq" id="WP_189111745.1">
    <property type="nucleotide sequence ID" value="NZ_BMMV01000038.1"/>
</dbReference>